<proteinExistence type="predicted"/>
<reference evidence="2 3" key="1">
    <citation type="submission" date="2018-04" db="EMBL/GenBank/DDBJ databases">
        <title>Novel Campyloabacter and Helicobacter Species and Strains.</title>
        <authorList>
            <person name="Mannion A.J."/>
            <person name="Shen Z."/>
            <person name="Fox J.G."/>
        </authorList>
    </citation>
    <scope>NUCLEOTIDE SEQUENCE [LARGE SCALE GENOMIC DNA]</scope>
    <source>
        <strain evidence="2 3">MIT 17-337</strain>
    </source>
</reference>
<name>A0A3D8I768_9HELI</name>
<dbReference type="OrthoDB" id="5325467at2"/>
<dbReference type="EMBL" id="NXLQ01000087">
    <property type="protein sequence ID" value="RDU60584.1"/>
    <property type="molecule type" value="Genomic_DNA"/>
</dbReference>
<evidence type="ECO:0000313" key="3">
    <source>
        <dbReference type="Proteomes" id="UP000256379"/>
    </source>
</evidence>
<keyword evidence="1" id="KW-0812">Transmembrane</keyword>
<dbReference type="AlphaFoldDB" id="A0A3D8I768"/>
<protein>
    <submittedName>
        <fullName evidence="2">Uncharacterized protein</fullName>
    </submittedName>
</protein>
<gene>
    <name evidence="2" type="ORF">CQA53_10845</name>
</gene>
<evidence type="ECO:0000313" key="2">
    <source>
        <dbReference type="EMBL" id="RDU60584.1"/>
    </source>
</evidence>
<organism evidence="2 3">
    <name type="scientific">Helicobacter didelphidarum</name>
    <dbReference type="NCBI Taxonomy" id="2040648"/>
    <lineage>
        <taxon>Bacteria</taxon>
        <taxon>Pseudomonadati</taxon>
        <taxon>Campylobacterota</taxon>
        <taxon>Epsilonproteobacteria</taxon>
        <taxon>Campylobacterales</taxon>
        <taxon>Helicobacteraceae</taxon>
        <taxon>Helicobacter</taxon>
    </lineage>
</organism>
<keyword evidence="1" id="KW-0472">Membrane</keyword>
<sequence>MNNKFSFSKFVVDCIISFGVMVVSTIVLFMPIGIIVGMIYSLFEKLFYINFNINGIYQYPLIIFICNTIILFLFFYIKKNPFAKINKASLVFCYAILTTFWWKLAYNLAHGYIY</sequence>
<feature type="transmembrane region" description="Helical" evidence="1">
    <location>
        <begin position="55"/>
        <end position="77"/>
    </location>
</feature>
<dbReference type="Proteomes" id="UP000256379">
    <property type="component" value="Unassembled WGS sequence"/>
</dbReference>
<evidence type="ECO:0000256" key="1">
    <source>
        <dbReference type="SAM" id="Phobius"/>
    </source>
</evidence>
<dbReference type="RefSeq" id="WP_115543958.1">
    <property type="nucleotide sequence ID" value="NZ_NXLQ01000087.1"/>
</dbReference>
<feature type="transmembrane region" description="Helical" evidence="1">
    <location>
        <begin position="12"/>
        <end position="43"/>
    </location>
</feature>
<feature type="transmembrane region" description="Helical" evidence="1">
    <location>
        <begin position="89"/>
        <end position="109"/>
    </location>
</feature>
<keyword evidence="1" id="KW-1133">Transmembrane helix</keyword>
<keyword evidence="3" id="KW-1185">Reference proteome</keyword>
<comment type="caution">
    <text evidence="2">The sequence shown here is derived from an EMBL/GenBank/DDBJ whole genome shotgun (WGS) entry which is preliminary data.</text>
</comment>
<accession>A0A3D8I768</accession>